<evidence type="ECO:0000313" key="1">
    <source>
        <dbReference type="EMBL" id="MEX3935995.1"/>
    </source>
</evidence>
<gene>
    <name evidence="1" type="ORF">AB4Y32_30095</name>
</gene>
<reference evidence="1" key="1">
    <citation type="submission" date="2024-07" db="EMBL/GenBank/DDBJ databases">
        <title>A survey of Mimosa microsymbionts across Brazilian biomes reveals a high diversity of Paraburkholderia nodulating endemic species, but also that Cupriavidus is common as a symbiont of widespread species.</title>
        <authorList>
            <person name="Rouws L."/>
            <person name="Barauna A."/>
            <person name="Beukes C."/>
            <person name="Rouws J.R.C."/>
            <person name="De Faria S.M."/>
            <person name="Gross E."/>
            <person name="Bueno Dos Reis Junior F."/>
            <person name="Simon M.F."/>
            <person name="Maluk M."/>
            <person name="Odee D.W."/>
            <person name="Kenicer G."/>
            <person name="Young J.P.W."/>
            <person name="Reis V.M."/>
            <person name="Zilli J."/>
            <person name="James E.K."/>
        </authorList>
    </citation>
    <scope>NUCLEOTIDE SEQUENCE</scope>
    <source>
        <strain evidence="1">EG181B</strain>
    </source>
</reference>
<dbReference type="EMBL" id="JBFRCH010000026">
    <property type="protein sequence ID" value="MEX3935995.1"/>
    <property type="molecule type" value="Genomic_DNA"/>
</dbReference>
<sequence>MNRAPFLVLVCFSSELNAMSDWVFLCFKAFKSAAMTVIVRPDWNIWIAGLGLVTDFR</sequence>
<name>A0ACC6U8G0_9BURK</name>
<protein>
    <submittedName>
        <fullName evidence="1">Uncharacterized protein</fullName>
    </submittedName>
</protein>
<accession>A0ACC6U8G0</accession>
<dbReference type="Proteomes" id="UP001558850">
    <property type="component" value="Unassembled WGS sequence"/>
</dbReference>
<proteinExistence type="predicted"/>
<evidence type="ECO:0000313" key="2">
    <source>
        <dbReference type="Proteomes" id="UP001558850"/>
    </source>
</evidence>
<keyword evidence="2" id="KW-1185">Reference proteome</keyword>
<comment type="caution">
    <text evidence="1">The sequence shown here is derived from an EMBL/GenBank/DDBJ whole genome shotgun (WGS) entry which is preliminary data.</text>
</comment>
<organism evidence="1 2">
    <name type="scientific">Paraburkholderia phymatum</name>
    <dbReference type="NCBI Taxonomy" id="148447"/>
    <lineage>
        <taxon>Bacteria</taxon>
        <taxon>Pseudomonadati</taxon>
        <taxon>Pseudomonadota</taxon>
        <taxon>Betaproteobacteria</taxon>
        <taxon>Burkholderiales</taxon>
        <taxon>Burkholderiaceae</taxon>
        <taxon>Paraburkholderia</taxon>
    </lineage>
</organism>